<dbReference type="OrthoDB" id="9802872at2"/>
<sequence>MNRFSFHQKISRENTASVKWDRTKEVFGRSDVLPMWVADMDFQPPEEVKKAIEDRIAHGVYGYTYAPDSTAESIAQWLYKRHDWKIEKEWILYSTGVVPSIATAIKAFTEKEDKVMLQSPVYTPFFEMIKQNGRTVVNSELKLENGRYEIDFVDFENKLKEGVKIFLLCNPHNPGGRIWTGEELRKIGELCVKYDCLILSDEIHSDLIYKGHKHYPFASLDPRFAEIMVTCIAPTKTWNLAGIQASAAIISDENLRKTFEAEQHKQGFFTLSAFGIIGMEAAYRHGEEWLDGLIDYLEENKRTAAEFIAEHLPDIHMMEPDGTYLLWLDCRGLGLSDAELRRSLLDKGKLALEPGPKYGPGGEGFVRMNIACPNEVLAEGLERLKRAFG</sequence>
<dbReference type="InterPro" id="IPR015422">
    <property type="entry name" value="PyrdxlP-dep_Trfase_small"/>
</dbReference>
<gene>
    <name evidence="7" type="ORF">AF332_06545</name>
</gene>
<dbReference type="InterPro" id="IPR004839">
    <property type="entry name" value="Aminotransferase_I/II_large"/>
</dbReference>
<dbReference type="Pfam" id="PF00155">
    <property type="entry name" value="Aminotran_1_2"/>
    <property type="match status" value="1"/>
</dbReference>
<dbReference type="InterPro" id="IPR015424">
    <property type="entry name" value="PyrdxlP-dep_Trfase"/>
</dbReference>
<dbReference type="Proteomes" id="UP000037109">
    <property type="component" value="Unassembled WGS sequence"/>
</dbReference>
<dbReference type="InterPro" id="IPR051798">
    <property type="entry name" value="Class-II_PLP-Dep_Aminotrans"/>
</dbReference>
<evidence type="ECO:0000313" key="7">
    <source>
        <dbReference type="EMBL" id="KON86518.1"/>
    </source>
</evidence>
<evidence type="ECO:0000259" key="6">
    <source>
        <dbReference type="Pfam" id="PF00155"/>
    </source>
</evidence>
<dbReference type="GO" id="GO:0047804">
    <property type="term" value="F:cysteine-S-conjugate beta-lyase activity"/>
    <property type="evidence" value="ECO:0007669"/>
    <property type="project" value="UniProtKB-EC"/>
</dbReference>
<comment type="cofactor">
    <cofactor evidence="1">
        <name>pyridoxal 5'-phosphate</name>
        <dbReference type="ChEBI" id="CHEBI:597326"/>
    </cofactor>
</comment>
<organism evidence="7 8">
    <name type="scientific">Sporosarcina globispora</name>
    <name type="common">Bacillus globisporus</name>
    <dbReference type="NCBI Taxonomy" id="1459"/>
    <lineage>
        <taxon>Bacteria</taxon>
        <taxon>Bacillati</taxon>
        <taxon>Bacillota</taxon>
        <taxon>Bacilli</taxon>
        <taxon>Bacillales</taxon>
        <taxon>Caryophanaceae</taxon>
        <taxon>Sporosarcina</taxon>
    </lineage>
</organism>
<keyword evidence="4 7" id="KW-0456">Lyase</keyword>
<dbReference type="Gene3D" id="3.40.640.10">
    <property type="entry name" value="Type I PLP-dependent aspartate aminotransferase-like (Major domain)"/>
    <property type="match status" value="1"/>
</dbReference>
<reference evidence="8" key="1">
    <citation type="submission" date="2015-07" db="EMBL/GenBank/DDBJ databases">
        <title>Fjat-10036 dsm4.</title>
        <authorList>
            <person name="Liu B."/>
            <person name="Wang J."/>
            <person name="Zhu Y."/>
            <person name="Liu G."/>
            <person name="Chen Q."/>
            <person name="Chen Z."/>
            <person name="Lan J."/>
            <person name="Che J."/>
            <person name="Ge C."/>
            <person name="Shi H."/>
            <person name="Pan Z."/>
            <person name="Liu X."/>
        </authorList>
    </citation>
    <scope>NUCLEOTIDE SEQUENCE [LARGE SCALE GENOMIC DNA]</scope>
    <source>
        <strain evidence="8">DSM 4</strain>
    </source>
</reference>
<dbReference type="RefSeq" id="WP_053433880.1">
    <property type="nucleotide sequence ID" value="NZ_LGUF01000007.1"/>
</dbReference>
<dbReference type="CDD" id="cd00609">
    <property type="entry name" value="AAT_like"/>
    <property type="match status" value="1"/>
</dbReference>
<proteinExistence type="inferred from homology"/>
<accession>A0A0M0G9U6</accession>
<dbReference type="InterPro" id="IPR027619">
    <property type="entry name" value="C-S_lyase_PatB-like"/>
</dbReference>
<dbReference type="EC" id="4.4.1.13" evidence="2"/>
<dbReference type="NCBIfam" id="TIGR04350">
    <property type="entry name" value="C_S_lyase_PatB"/>
    <property type="match status" value="1"/>
</dbReference>
<dbReference type="GO" id="GO:0030170">
    <property type="term" value="F:pyridoxal phosphate binding"/>
    <property type="evidence" value="ECO:0007669"/>
    <property type="project" value="InterPro"/>
</dbReference>
<comment type="similarity">
    <text evidence="5">Belongs to the class-II pyridoxal-phosphate-dependent aminotransferase family. MalY/PatB cystathionine beta-lyase subfamily.</text>
</comment>
<name>A0A0M0G9U6_SPOGL</name>
<keyword evidence="8" id="KW-1185">Reference proteome</keyword>
<comment type="caution">
    <text evidence="7">The sequence shown here is derived from an EMBL/GenBank/DDBJ whole genome shotgun (WGS) entry which is preliminary data.</text>
</comment>
<keyword evidence="3" id="KW-0663">Pyridoxal phosphate</keyword>
<evidence type="ECO:0000256" key="4">
    <source>
        <dbReference type="ARBA" id="ARBA00023239"/>
    </source>
</evidence>
<feature type="domain" description="Aminotransferase class I/classII large" evidence="6">
    <location>
        <begin position="36"/>
        <end position="384"/>
    </location>
</feature>
<dbReference type="EMBL" id="LGUF01000007">
    <property type="protein sequence ID" value="KON86518.1"/>
    <property type="molecule type" value="Genomic_DNA"/>
</dbReference>
<dbReference type="PANTHER" id="PTHR43525">
    <property type="entry name" value="PROTEIN MALY"/>
    <property type="match status" value="1"/>
</dbReference>
<evidence type="ECO:0000313" key="8">
    <source>
        <dbReference type="Proteomes" id="UP000037109"/>
    </source>
</evidence>
<dbReference type="InterPro" id="IPR015421">
    <property type="entry name" value="PyrdxlP-dep_Trfase_major"/>
</dbReference>
<dbReference type="AlphaFoldDB" id="A0A0M0G9U6"/>
<evidence type="ECO:0000256" key="3">
    <source>
        <dbReference type="ARBA" id="ARBA00022898"/>
    </source>
</evidence>
<evidence type="ECO:0000256" key="2">
    <source>
        <dbReference type="ARBA" id="ARBA00012224"/>
    </source>
</evidence>
<dbReference type="STRING" id="1459.AF332_06545"/>
<dbReference type="Gene3D" id="3.90.1150.10">
    <property type="entry name" value="Aspartate Aminotransferase, domain 1"/>
    <property type="match status" value="1"/>
</dbReference>
<dbReference type="SUPFAM" id="SSF53383">
    <property type="entry name" value="PLP-dependent transferases"/>
    <property type="match status" value="1"/>
</dbReference>
<dbReference type="PANTHER" id="PTHR43525:SF1">
    <property type="entry name" value="PROTEIN MALY"/>
    <property type="match status" value="1"/>
</dbReference>
<dbReference type="PATRIC" id="fig|1459.3.peg.1390"/>
<protein>
    <recommendedName>
        <fullName evidence="2">cysteine-S-conjugate beta-lyase</fullName>
        <ecNumber evidence="2">4.4.1.13</ecNumber>
    </recommendedName>
</protein>
<evidence type="ECO:0000256" key="1">
    <source>
        <dbReference type="ARBA" id="ARBA00001933"/>
    </source>
</evidence>
<evidence type="ECO:0000256" key="5">
    <source>
        <dbReference type="ARBA" id="ARBA00037974"/>
    </source>
</evidence>